<comment type="caution">
    <text evidence="2">The sequence shown here is derived from an EMBL/GenBank/DDBJ whole genome shotgun (WGS) entry which is preliminary data.</text>
</comment>
<evidence type="ECO:0000313" key="2">
    <source>
        <dbReference type="EMBL" id="MWU33673.1"/>
    </source>
</evidence>
<feature type="domain" description="Abortive phage infection protein C-terminal" evidence="1">
    <location>
        <begin position="274"/>
        <end position="513"/>
    </location>
</feature>
<dbReference type="AlphaFoldDB" id="A0AAW9X972"/>
<reference evidence="2 3" key="1">
    <citation type="submission" date="2019-12" db="EMBL/GenBank/DDBJ databases">
        <title>Enteriobacteria Tanzani isolates_8377-8380.</title>
        <authorList>
            <person name="Subbiah M."/>
            <person name="Call D."/>
        </authorList>
    </citation>
    <scope>NUCLEOTIDE SEQUENCE [LARGE SCALE GENOMIC DNA]</scope>
    <source>
        <strain evidence="2 3">8378wB3</strain>
    </source>
</reference>
<evidence type="ECO:0000259" key="1">
    <source>
        <dbReference type="Pfam" id="PF10592"/>
    </source>
</evidence>
<dbReference type="Proteomes" id="UP000441160">
    <property type="component" value="Unassembled WGS sequence"/>
</dbReference>
<sequence>MSHVSINDFKLLNIKCQKYFDLFSKTNTFNQPVREVKLQQRFGFYLFILESLCNEKDIDKISDYITDTEFNSYLIGSRYDDHGIDAIFMDEENKEIKLFNFKFRESFKAEQKQSFNEAFVSTKLVNCIMNDSLDGLDGKLKNYVHTINELLNGNDVWKLSLYMISNEAFPIEHDESAIQQLKNFYDMEVASVCLPHITSMMSIRPAPINAELIIDNDALMSYSESSISTSKSYVVRLNAADVIRMTCRNADLRLDHNCENIDELAEQKIDFGVLFDNVRGLVQRSRYNAGIAKTLREEPGKFFMYNNGLTVIADDIKAHPVNGNRKVRISLTGIQVLNGGQTLRTLHDFNATDKSYITEYLSKSEILVRIFNAASGDTANKIAEYTNSQNSISNVDLKSLSTLQIQLEQLLDEHDIIYSRKNGDTGMDDKKDYRYKISMEQFGQILFAIQGFPEKSSNQKQHIFGKYYDDIFDEKNFDLSQSPEIIERYFEIKKAYSFSDESIQKIEQKIFYILYMNQARSEWTYEQCINILEEVLETFDPAGVNLTDARKMIQVRFKDYLNSIIDDPDYEP</sequence>
<dbReference type="EMBL" id="WTRX01000079">
    <property type="protein sequence ID" value="MWU33673.1"/>
    <property type="molecule type" value="Genomic_DNA"/>
</dbReference>
<evidence type="ECO:0000313" key="3">
    <source>
        <dbReference type="Proteomes" id="UP000441160"/>
    </source>
</evidence>
<organism evidence="2 3">
    <name type="scientific">Escherichia coli</name>
    <dbReference type="NCBI Taxonomy" id="562"/>
    <lineage>
        <taxon>Bacteria</taxon>
        <taxon>Pseudomonadati</taxon>
        <taxon>Pseudomonadota</taxon>
        <taxon>Gammaproteobacteria</taxon>
        <taxon>Enterobacterales</taxon>
        <taxon>Enterobacteriaceae</taxon>
        <taxon>Escherichia</taxon>
    </lineage>
</organism>
<dbReference type="Pfam" id="PF10592">
    <property type="entry name" value="AIPR"/>
    <property type="match status" value="1"/>
</dbReference>
<dbReference type="RefSeq" id="WP_158115571.1">
    <property type="nucleotide sequence ID" value="NZ_WSHW01000002.1"/>
</dbReference>
<name>A0AAW9X972_ECOLX</name>
<gene>
    <name evidence="2" type="ORF">GP944_23670</name>
</gene>
<dbReference type="InterPro" id="IPR018891">
    <property type="entry name" value="AIPR_C"/>
</dbReference>
<proteinExistence type="predicted"/>
<protein>
    <submittedName>
        <fullName evidence="2">Abortive phage resistance protein</fullName>
    </submittedName>
</protein>
<accession>A0AAW9X972</accession>